<dbReference type="AlphaFoldDB" id="A0A0D0BBX1"/>
<sequence>MAGSNSRQVCDVLVWQKAHTTSAKSQRNDELFVISFKKSWFWKIFYSMSILAAILGYTIAISYCSEPIRQIANSIFEETVFRAIIPPHPKPSIKETGTDHFNDILKTASPSQLQKPVHTGLSSKHVGAASLSQQCALIHKNGRDINSASVKDFVLVPDLRRLEV</sequence>
<evidence type="ECO:0000313" key="3">
    <source>
        <dbReference type="Proteomes" id="UP000053593"/>
    </source>
</evidence>
<protein>
    <submittedName>
        <fullName evidence="2">Uncharacterized protein</fullName>
    </submittedName>
</protein>
<reference evidence="2 3" key="1">
    <citation type="submission" date="2014-04" db="EMBL/GenBank/DDBJ databases">
        <title>Evolutionary Origins and Diversification of the Mycorrhizal Mutualists.</title>
        <authorList>
            <consortium name="DOE Joint Genome Institute"/>
            <consortium name="Mycorrhizal Genomics Consortium"/>
            <person name="Kohler A."/>
            <person name="Kuo A."/>
            <person name="Nagy L.G."/>
            <person name="Floudas D."/>
            <person name="Copeland A."/>
            <person name="Barry K.W."/>
            <person name="Cichocki N."/>
            <person name="Veneault-Fourrey C."/>
            <person name="LaButti K."/>
            <person name="Lindquist E.A."/>
            <person name="Lipzen A."/>
            <person name="Lundell T."/>
            <person name="Morin E."/>
            <person name="Murat C."/>
            <person name="Riley R."/>
            <person name="Ohm R."/>
            <person name="Sun H."/>
            <person name="Tunlid A."/>
            <person name="Henrissat B."/>
            <person name="Grigoriev I.V."/>
            <person name="Hibbett D.S."/>
            <person name="Martin F."/>
        </authorList>
    </citation>
    <scope>NUCLEOTIDE SEQUENCE [LARGE SCALE GENOMIC DNA]</scope>
    <source>
        <strain evidence="2 3">FD-317 M1</strain>
    </source>
</reference>
<dbReference type="EMBL" id="KN834853">
    <property type="protein sequence ID" value="KIK51876.1"/>
    <property type="molecule type" value="Genomic_DNA"/>
</dbReference>
<dbReference type="Proteomes" id="UP000053593">
    <property type="component" value="Unassembled WGS sequence"/>
</dbReference>
<proteinExistence type="predicted"/>
<keyword evidence="1" id="KW-0812">Transmembrane</keyword>
<organism evidence="2 3">
    <name type="scientific">Collybiopsis luxurians FD-317 M1</name>
    <dbReference type="NCBI Taxonomy" id="944289"/>
    <lineage>
        <taxon>Eukaryota</taxon>
        <taxon>Fungi</taxon>
        <taxon>Dikarya</taxon>
        <taxon>Basidiomycota</taxon>
        <taxon>Agaricomycotina</taxon>
        <taxon>Agaricomycetes</taxon>
        <taxon>Agaricomycetidae</taxon>
        <taxon>Agaricales</taxon>
        <taxon>Marasmiineae</taxon>
        <taxon>Omphalotaceae</taxon>
        <taxon>Collybiopsis</taxon>
        <taxon>Collybiopsis luxurians</taxon>
    </lineage>
</organism>
<gene>
    <name evidence="2" type="ORF">GYMLUDRAFT_251717</name>
</gene>
<keyword evidence="1" id="KW-0472">Membrane</keyword>
<feature type="transmembrane region" description="Helical" evidence="1">
    <location>
        <begin position="44"/>
        <end position="63"/>
    </location>
</feature>
<keyword evidence="1" id="KW-1133">Transmembrane helix</keyword>
<evidence type="ECO:0000256" key="1">
    <source>
        <dbReference type="SAM" id="Phobius"/>
    </source>
</evidence>
<name>A0A0D0BBX1_9AGAR</name>
<dbReference type="HOGENOM" id="CLU_1619212_0_0_1"/>
<accession>A0A0D0BBX1</accession>
<evidence type="ECO:0000313" key="2">
    <source>
        <dbReference type="EMBL" id="KIK51876.1"/>
    </source>
</evidence>
<keyword evidence="3" id="KW-1185">Reference proteome</keyword>